<accession>A0ABD1FFZ2</accession>
<dbReference type="AlphaFoldDB" id="A0ABD1FFZ2"/>
<dbReference type="EMBL" id="JBDJPC010000001">
    <property type="protein sequence ID" value="KAL1517553.1"/>
    <property type="molecule type" value="Genomic_DNA"/>
</dbReference>
<evidence type="ECO:0000313" key="2">
    <source>
        <dbReference type="EMBL" id="KAL1517553.1"/>
    </source>
</evidence>
<organism evidence="2 3">
    <name type="scientific">Hypothenemus hampei</name>
    <name type="common">Coffee berry borer</name>
    <dbReference type="NCBI Taxonomy" id="57062"/>
    <lineage>
        <taxon>Eukaryota</taxon>
        <taxon>Metazoa</taxon>
        <taxon>Ecdysozoa</taxon>
        <taxon>Arthropoda</taxon>
        <taxon>Hexapoda</taxon>
        <taxon>Insecta</taxon>
        <taxon>Pterygota</taxon>
        <taxon>Neoptera</taxon>
        <taxon>Endopterygota</taxon>
        <taxon>Coleoptera</taxon>
        <taxon>Polyphaga</taxon>
        <taxon>Cucujiformia</taxon>
        <taxon>Curculionidae</taxon>
        <taxon>Scolytinae</taxon>
        <taxon>Hypothenemus</taxon>
    </lineage>
</organism>
<evidence type="ECO:0000313" key="3">
    <source>
        <dbReference type="Proteomes" id="UP001566132"/>
    </source>
</evidence>
<comment type="caution">
    <text evidence="2">The sequence shown here is derived from an EMBL/GenBank/DDBJ whole genome shotgun (WGS) entry which is preliminary data.</text>
</comment>
<feature type="compositionally biased region" description="Polar residues" evidence="1">
    <location>
        <begin position="211"/>
        <end position="227"/>
    </location>
</feature>
<feature type="region of interest" description="Disordered" evidence="1">
    <location>
        <begin position="170"/>
        <end position="227"/>
    </location>
</feature>
<reference evidence="2 3" key="1">
    <citation type="submission" date="2024-05" db="EMBL/GenBank/DDBJ databases">
        <title>Genetic variation in Jamaican populations of the coffee berry borer (Hypothenemus hampei).</title>
        <authorList>
            <person name="Errbii M."/>
            <person name="Myrie A."/>
        </authorList>
    </citation>
    <scope>NUCLEOTIDE SEQUENCE [LARGE SCALE GENOMIC DNA]</scope>
    <source>
        <strain evidence="2">JA-Hopewell-2020-01-JO</strain>
        <tissue evidence="2">Whole body</tissue>
    </source>
</reference>
<feature type="compositionally biased region" description="Low complexity" evidence="1">
    <location>
        <begin position="191"/>
        <end position="206"/>
    </location>
</feature>
<dbReference type="Proteomes" id="UP001566132">
    <property type="component" value="Unassembled WGS sequence"/>
</dbReference>
<sequence length="264" mass="28459">MNSQSSSKPSDTSSNILQMCCSDISNSGSFIDSLVTFLNEASICMQEVKNRAGIQAGCISPVQMNDEEKKEKLCSILAMLNYKCQQETNKNEIPSHPNEQVSIRYANPGGLQSSSSRQISRIIRKGGGPLRPGNSSARAAVPTPDHIFLPATESTMNTFRPYGSDSYPCPTYSRLPAKPRTAPGHSSTFDSSQLGSSSYRSSSGPGVFDELSSSPARGSSGGYTSTPAGIKTCLQDCPISLHSHRKQDCNRLQGQDIWSFRNSS</sequence>
<name>A0ABD1FFZ2_HYPHA</name>
<evidence type="ECO:0000256" key="1">
    <source>
        <dbReference type="SAM" id="MobiDB-lite"/>
    </source>
</evidence>
<gene>
    <name evidence="2" type="ORF">ABEB36_001303</name>
</gene>
<protein>
    <submittedName>
        <fullName evidence="2">Uncharacterized protein</fullName>
    </submittedName>
</protein>
<proteinExistence type="predicted"/>
<keyword evidence="3" id="KW-1185">Reference proteome</keyword>